<dbReference type="EMBL" id="CP009268">
    <property type="protein sequence ID" value="AJA51706.1"/>
    <property type="molecule type" value="Genomic_DNA"/>
</dbReference>
<dbReference type="AlphaFoldDB" id="A0A0H3J724"/>
<reference evidence="1 4" key="1">
    <citation type="journal article" date="2015" name="Genome Announc.">
        <title>Complete Genome Sequence of the Nitrogen-Fixing and Solvent-Producing Clostridium pasteurianum DSM 525.</title>
        <authorList>
            <person name="Poehlein A."/>
            <person name="Grosse-Honebrink A."/>
            <person name="Zhang Y."/>
            <person name="Minton N.P."/>
            <person name="Daniel R."/>
        </authorList>
    </citation>
    <scope>NUCLEOTIDE SEQUENCE [LARGE SCALE GENOMIC DNA]</scope>
    <source>
        <strain evidence="1">DSM 525</strain>
        <strain evidence="4">DSM 525 / ATCC 6013</strain>
    </source>
</reference>
<evidence type="ECO:0000313" key="4">
    <source>
        <dbReference type="Proteomes" id="UP000030905"/>
    </source>
</evidence>
<organism evidence="1 4">
    <name type="scientific">Clostridium pasteurianum DSM 525 = ATCC 6013</name>
    <dbReference type="NCBI Taxonomy" id="1262449"/>
    <lineage>
        <taxon>Bacteria</taxon>
        <taxon>Bacillati</taxon>
        <taxon>Bacillota</taxon>
        <taxon>Clostridia</taxon>
        <taxon>Eubacteriales</taxon>
        <taxon>Clostridiaceae</taxon>
        <taxon>Clostridium</taxon>
    </lineage>
</organism>
<dbReference type="Proteomes" id="UP000030905">
    <property type="component" value="Chromosome"/>
</dbReference>
<evidence type="ECO:0000313" key="3">
    <source>
        <dbReference type="Proteomes" id="UP000028042"/>
    </source>
</evidence>
<dbReference type="InterPro" id="IPR011009">
    <property type="entry name" value="Kinase-like_dom_sf"/>
</dbReference>
<keyword evidence="4" id="KW-1185">Reference proteome</keyword>
<name>A0A0H3J724_CLOPA</name>
<dbReference type="PATRIC" id="fig|1262449.3.peg.1481"/>
<gene>
    <name evidence="1" type="ORF">CLPA_c16430</name>
    <name evidence="2" type="ORF">CP6013_01533</name>
</gene>
<reference evidence="2 3" key="3">
    <citation type="journal article" name="Genome Announc.">
        <title>Improved Draft Genome Sequence of Clostridium pasteurianum Strain ATCC 6013 (DSM 525) Using a Hybrid Next-Generation Sequencing Approach.</title>
        <authorList>
            <person name="Pyne M.E."/>
            <person name="Utturkar S."/>
            <person name="Brown S.D."/>
            <person name="Moo-Young M."/>
            <person name="Chung D.A."/>
            <person name="Chou C.P."/>
        </authorList>
    </citation>
    <scope>NUCLEOTIDE SEQUENCE [LARGE SCALE GENOMIC DNA]</scope>
    <source>
        <strain evidence="2 3">ATCC 6013</strain>
    </source>
</reference>
<dbReference type="SUPFAM" id="SSF56112">
    <property type="entry name" value="Protein kinase-like (PK-like)"/>
    <property type="match status" value="1"/>
</dbReference>
<evidence type="ECO:0000313" key="1">
    <source>
        <dbReference type="EMBL" id="AJA51706.1"/>
    </source>
</evidence>
<accession>A0A0H3J724</accession>
<protein>
    <submittedName>
        <fullName evidence="1">Uncharacterized protein</fullName>
    </submittedName>
</protein>
<dbReference type="GeneID" id="93073808"/>
<proteinExistence type="predicted"/>
<dbReference type="Proteomes" id="UP000028042">
    <property type="component" value="Unassembled WGS sequence"/>
</dbReference>
<dbReference type="RefSeq" id="WP_003443529.1">
    <property type="nucleotide sequence ID" value="NZ_ANZB01000004.1"/>
</dbReference>
<evidence type="ECO:0000313" key="2">
    <source>
        <dbReference type="EMBL" id="KRU12286.1"/>
    </source>
</evidence>
<sequence>MRKKRGLQKDNKSIILRLDECKYIGGNYNASIYLMKNNRVAKIYKDPSECRKEYNLVKGSPACNFFPKIYNFCGHYTIREYIEGISIVKYINENRFNHQIALHLIKFLEKLSINNLLHLNIKLKDIFIKKNNDVILIDIVNSDFKENSLIRILKSLKDLNTLELFLDELKKYNKVLYNKWTKLV</sequence>
<dbReference type="KEGG" id="cpat:CLPA_c16430"/>
<dbReference type="KEGG" id="cpae:CPAST_c16430"/>
<dbReference type="EMBL" id="JPGY02000001">
    <property type="protein sequence ID" value="KRU12286.1"/>
    <property type="molecule type" value="Genomic_DNA"/>
</dbReference>
<dbReference type="eggNOG" id="COG0515">
    <property type="taxonomic scope" value="Bacteria"/>
</dbReference>
<reference evidence="2" key="2">
    <citation type="submission" date="2015-10" db="EMBL/GenBank/DDBJ databases">
        <title>Improved Draft Genome Sequence of Clostridium pasteurianum Strain ATCC 6013 (DSM 525) Using a Hybrid Next-Generation Sequencing Approach.</title>
        <authorList>
            <person name="Pyne M.E."/>
            <person name="Utturkar S.M."/>
            <person name="Brown S.D."/>
            <person name="Moo-Young M."/>
            <person name="Chung D.A."/>
            <person name="Chou P.C."/>
        </authorList>
    </citation>
    <scope>NUCLEOTIDE SEQUENCE</scope>
    <source>
        <strain evidence="2">ATCC 6013</strain>
    </source>
</reference>